<dbReference type="Gene3D" id="3.40.50.11780">
    <property type="match status" value="2"/>
</dbReference>
<dbReference type="InterPro" id="IPR052042">
    <property type="entry name" value="Tail_sheath_structural"/>
</dbReference>
<evidence type="ECO:0000313" key="5">
    <source>
        <dbReference type="Proteomes" id="UP001064933"/>
    </source>
</evidence>
<dbReference type="InterPro" id="IPR020287">
    <property type="entry name" value="Tail_sheath_C"/>
</dbReference>
<evidence type="ECO:0000313" key="4">
    <source>
        <dbReference type="EMBL" id="UXH79158.1"/>
    </source>
</evidence>
<dbReference type="RefSeq" id="WP_261758977.1">
    <property type="nucleotide sequence ID" value="NZ_CP104562.2"/>
</dbReference>
<feature type="domain" description="Tail sheath protein subtilisin-like" evidence="2">
    <location>
        <begin position="359"/>
        <end position="524"/>
    </location>
</feature>
<feature type="domain" description="Tail sheath protein C-terminal" evidence="3">
    <location>
        <begin position="526"/>
        <end position="631"/>
    </location>
</feature>
<name>A0ABY6B2L2_9BURK</name>
<accession>A0ABY6B2L2</accession>
<keyword evidence="5" id="KW-1185">Reference proteome</keyword>
<evidence type="ECO:0000259" key="2">
    <source>
        <dbReference type="Pfam" id="PF04984"/>
    </source>
</evidence>
<dbReference type="Pfam" id="PF04984">
    <property type="entry name" value="Phage_sheath_1"/>
    <property type="match status" value="1"/>
</dbReference>
<dbReference type="InterPro" id="IPR035089">
    <property type="entry name" value="Phage_sheath_subtilisin"/>
</dbReference>
<evidence type="ECO:0000256" key="1">
    <source>
        <dbReference type="ARBA" id="ARBA00008005"/>
    </source>
</evidence>
<organism evidence="4 5">
    <name type="scientific">Roseateles amylovorans</name>
    <dbReference type="NCBI Taxonomy" id="2978473"/>
    <lineage>
        <taxon>Bacteria</taxon>
        <taxon>Pseudomonadati</taxon>
        <taxon>Pseudomonadota</taxon>
        <taxon>Betaproteobacteria</taxon>
        <taxon>Burkholderiales</taxon>
        <taxon>Sphaerotilaceae</taxon>
        <taxon>Roseateles</taxon>
    </lineage>
</organism>
<dbReference type="Pfam" id="PF17482">
    <property type="entry name" value="Phage_sheath_1C"/>
    <property type="match status" value="1"/>
</dbReference>
<evidence type="ECO:0000259" key="3">
    <source>
        <dbReference type="Pfam" id="PF17482"/>
    </source>
</evidence>
<dbReference type="Proteomes" id="UP001064933">
    <property type="component" value="Chromosome"/>
</dbReference>
<gene>
    <name evidence="4" type="ORF">N4261_04255</name>
</gene>
<protein>
    <submittedName>
        <fullName evidence="4">Phage tail sheath subtilisin-like domain-containing protein</fullName>
    </submittedName>
</protein>
<dbReference type="PANTHER" id="PTHR35861:SF1">
    <property type="entry name" value="PHAGE TAIL SHEATH PROTEIN"/>
    <property type="match status" value="1"/>
</dbReference>
<comment type="similarity">
    <text evidence="1">Belongs to the myoviridae tail sheath protein family.</text>
</comment>
<proteinExistence type="inferred from homology"/>
<reference evidence="4" key="1">
    <citation type="submission" date="2022-10" db="EMBL/GenBank/DDBJ databases">
        <title>Characterization and whole genome sequencing of a new Roseateles species, isolated from fresh water.</title>
        <authorList>
            <person name="Guliayeva D.Y."/>
            <person name="Akhremchuk A.E."/>
            <person name="Sikolenko M.A."/>
            <person name="Valentovich L.N."/>
            <person name="Sidarenka A.V."/>
        </authorList>
    </citation>
    <scope>NUCLEOTIDE SEQUENCE</scope>
    <source>
        <strain evidence="4">BIM B-1768</strain>
    </source>
</reference>
<sequence>MPEYLAPGVFVEEVSFRSKSIEGVSTTTTGFVGPARYGPLDLEPELITSLVEFERTYGGREKLDYADAGEIDNYLWHAVRAFFEEGGKRLYISRVFTPQDTEDLWSGHARGGLPGSPSPLAVFARFPGAAGDARVTFTFKVGQSVLVADGAVPGVRSLVHRDVVWIRAAAASASPAVSPGVADGYYLALLDPVNDTWVFSSTDDDIATADVQLAQLTPGAYELRIITVTVTVAPLSGSLVPFTSPDLPLDPDHERAGSPDGLFDYFSEAPASLARARTLPIVFRADDVAGFNTGVDLLQAFFNAAPAAFPALGLQAALEDNDSTPAARSVSLVISDGDDGVRPEADEYAGITTPDDRKTGLVAFEDLEDISIVAAPGSTFGYEDPGYGPTARTIVRALIRHAERMKYRIAVIDSGDDQAISEVRAMRAQLDSTYGALYYPWIRVLDPLTQREIHVPPSGFVAGIYARNDVNRAVYKAPANEVVNLALGFERFLNKSQQEVLNPEGINCFRYFEGRGMRLWGARTISSDPEWKYVNLRRYFAYVERSIDKGTQWSVFEPNGEKLWANVRRTVEDFLLNEWQNGALLGDKPDKAFFVKCDRSTMSQNDLDNGRLICLVGLAPLRPAEFVIFRIGQWTADRKV</sequence>
<dbReference type="EMBL" id="CP104562">
    <property type="protein sequence ID" value="UXH79158.1"/>
    <property type="molecule type" value="Genomic_DNA"/>
</dbReference>
<dbReference type="PANTHER" id="PTHR35861">
    <property type="match status" value="1"/>
</dbReference>